<dbReference type="RefSeq" id="WP_271430381.1">
    <property type="nucleotide sequence ID" value="NZ_JAQIPB010000014.1"/>
</dbReference>
<keyword evidence="1" id="KW-1133">Transmembrane helix</keyword>
<comment type="caution">
    <text evidence="3">The sequence shown here is derived from an EMBL/GenBank/DDBJ whole genome shotgun (WGS) entry which is preliminary data.</text>
</comment>
<name>A0AAE3ND35_9BURK</name>
<feature type="domain" description="Copper resistance protein D" evidence="2">
    <location>
        <begin position="50"/>
        <end position="150"/>
    </location>
</feature>
<dbReference type="EMBL" id="JAQIPB010000014">
    <property type="protein sequence ID" value="MDA7419183.1"/>
    <property type="molecule type" value="Genomic_DNA"/>
</dbReference>
<feature type="transmembrane region" description="Helical" evidence="1">
    <location>
        <begin position="134"/>
        <end position="152"/>
    </location>
</feature>
<feature type="transmembrane region" description="Helical" evidence="1">
    <location>
        <begin position="87"/>
        <end position="104"/>
    </location>
</feature>
<organism evidence="3 4">
    <name type="scientific">Xenophilus arseniciresistens</name>
    <dbReference type="NCBI Taxonomy" id="1283306"/>
    <lineage>
        <taxon>Bacteria</taxon>
        <taxon>Pseudomonadati</taxon>
        <taxon>Pseudomonadota</taxon>
        <taxon>Betaproteobacteria</taxon>
        <taxon>Burkholderiales</taxon>
        <taxon>Comamonadaceae</taxon>
        <taxon>Xenophilus</taxon>
    </lineage>
</organism>
<evidence type="ECO:0000259" key="2">
    <source>
        <dbReference type="Pfam" id="PF05425"/>
    </source>
</evidence>
<feature type="transmembrane region" description="Helical" evidence="1">
    <location>
        <begin position="52"/>
        <end position="75"/>
    </location>
</feature>
<dbReference type="Pfam" id="PF05425">
    <property type="entry name" value="CopD"/>
    <property type="match status" value="1"/>
</dbReference>
<dbReference type="Proteomes" id="UP001212602">
    <property type="component" value="Unassembled WGS sequence"/>
</dbReference>
<proteinExistence type="predicted"/>
<keyword evidence="4" id="KW-1185">Reference proteome</keyword>
<reference evidence="3" key="1">
    <citation type="submission" date="2023-01" db="EMBL/GenBank/DDBJ databases">
        <title>Xenophilus mangrovi sp. nov., isolated from soil of Mangrove nature reserve.</title>
        <authorList>
            <person name="Xu S."/>
            <person name="Liu Z."/>
            <person name="Xu Y."/>
        </authorList>
    </citation>
    <scope>NUCLEOTIDE SEQUENCE</scope>
    <source>
        <strain evidence="3">YW8</strain>
    </source>
</reference>
<evidence type="ECO:0000313" key="4">
    <source>
        <dbReference type="Proteomes" id="UP001212602"/>
    </source>
</evidence>
<keyword evidence="1" id="KW-0472">Membrane</keyword>
<keyword evidence="1" id="KW-0812">Transmembrane</keyword>
<dbReference type="AlphaFoldDB" id="A0AAE3ND35"/>
<evidence type="ECO:0000256" key="1">
    <source>
        <dbReference type="SAM" id="Phobius"/>
    </source>
</evidence>
<gene>
    <name evidence="3" type="ORF">PGB34_22650</name>
</gene>
<protein>
    <submittedName>
        <fullName evidence="3">CopD family protein</fullName>
    </submittedName>
</protein>
<accession>A0AAE3ND35</accession>
<dbReference type="InterPro" id="IPR008457">
    <property type="entry name" value="Cu-R_CopD_dom"/>
</dbReference>
<sequence>MNPTTYNLLIFVHVCAAAFWVGGMATMHFAVRPAAVALLQPPQRLPFMAGALERFFAGVSVAVLLLWASGLALLMGQGGMAGTHWRVHAMLTLALVMSAIYGHIRMASFKRLRLAVQAADWPAAAARLNQIRRLVALNLGLGVLTLAVALVGRAL</sequence>
<feature type="transmembrane region" description="Helical" evidence="1">
    <location>
        <begin position="6"/>
        <end position="31"/>
    </location>
</feature>
<evidence type="ECO:0000313" key="3">
    <source>
        <dbReference type="EMBL" id="MDA7419183.1"/>
    </source>
</evidence>
<dbReference type="GO" id="GO:0016020">
    <property type="term" value="C:membrane"/>
    <property type="evidence" value="ECO:0007669"/>
    <property type="project" value="InterPro"/>
</dbReference>